<gene>
    <name evidence="2" type="ORF">CROQUDRAFT_86508</name>
</gene>
<proteinExistence type="predicted"/>
<comment type="caution">
    <text evidence="2">The sequence shown here is derived from an EMBL/GenBank/DDBJ whole genome shotgun (WGS) entry which is preliminary data.</text>
</comment>
<name>A0A9P6TGX9_9BASI</name>
<evidence type="ECO:0000313" key="2">
    <source>
        <dbReference type="EMBL" id="KAG0151494.1"/>
    </source>
</evidence>
<dbReference type="EMBL" id="MU167212">
    <property type="protein sequence ID" value="KAG0151494.1"/>
    <property type="molecule type" value="Genomic_DNA"/>
</dbReference>
<accession>A0A9P6TGX9</accession>
<dbReference type="AlphaFoldDB" id="A0A9P6TGX9"/>
<keyword evidence="3" id="KW-1185">Reference proteome</keyword>
<evidence type="ECO:0000256" key="1">
    <source>
        <dbReference type="SAM" id="MobiDB-lite"/>
    </source>
</evidence>
<reference evidence="2" key="1">
    <citation type="submission" date="2013-11" db="EMBL/GenBank/DDBJ databases">
        <title>Genome sequence of the fusiform rust pathogen reveals effectors for host alternation and coevolution with pine.</title>
        <authorList>
            <consortium name="DOE Joint Genome Institute"/>
            <person name="Smith K."/>
            <person name="Pendleton A."/>
            <person name="Kubisiak T."/>
            <person name="Anderson C."/>
            <person name="Salamov A."/>
            <person name="Aerts A."/>
            <person name="Riley R."/>
            <person name="Clum A."/>
            <person name="Lindquist E."/>
            <person name="Ence D."/>
            <person name="Campbell M."/>
            <person name="Kronenberg Z."/>
            <person name="Feau N."/>
            <person name="Dhillon B."/>
            <person name="Hamelin R."/>
            <person name="Burleigh J."/>
            <person name="Smith J."/>
            <person name="Yandell M."/>
            <person name="Nelson C."/>
            <person name="Grigoriev I."/>
            <person name="Davis J."/>
        </authorList>
    </citation>
    <scope>NUCLEOTIDE SEQUENCE</scope>
    <source>
        <strain evidence="2">G11</strain>
    </source>
</reference>
<protein>
    <submittedName>
        <fullName evidence="2">Uncharacterized protein</fullName>
    </submittedName>
</protein>
<evidence type="ECO:0000313" key="3">
    <source>
        <dbReference type="Proteomes" id="UP000886653"/>
    </source>
</evidence>
<feature type="region of interest" description="Disordered" evidence="1">
    <location>
        <begin position="69"/>
        <end position="95"/>
    </location>
</feature>
<organism evidence="2 3">
    <name type="scientific">Cronartium quercuum f. sp. fusiforme G11</name>
    <dbReference type="NCBI Taxonomy" id="708437"/>
    <lineage>
        <taxon>Eukaryota</taxon>
        <taxon>Fungi</taxon>
        <taxon>Dikarya</taxon>
        <taxon>Basidiomycota</taxon>
        <taxon>Pucciniomycotina</taxon>
        <taxon>Pucciniomycetes</taxon>
        <taxon>Pucciniales</taxon>
        <taxon>Coleosporiaceae</taxon>
        <taxon>Cronartium</taxon>
    </lineage>
</organism>
<dbReference type="Proteomes" id="UP000886653">
    <property type="component" value="Unassembled WGS sequence"/>
</dbReference>
<sequence length="95" mass="10455">MAKPVDPAVIAVQEAGVAKMMQLMPRPLINGQPAPRDLDEVEDTTDIDECVARISRKGVMNEYANLGSWHVDQDQPGMTEDSLPASMHLKTSEQH</sequence>